<protein>
    <recommendedName>
        <fullName evidence="4">PH domain-containing protein</fullName>
    </recommendedName>
</protein>
<name>Q0UQQ3_PHANO</name>
<accession>Q0UQQ3</accession>
<feature type="region of interest" description="Disordered" evidence="1">
    <location>
        <begin position="263"/>
        <end position="311"/>
    </location>
</feature>
<dbReference type="eggNOG" id="ENOG502S4CD">
    <property type="taxonomic scope" value="Eukaryota"/>
</dbReference>
<evidence type="ECO:0008006" key="4">
    <source>
        <dbReference type="Google" id="ProtNLM"/>
    </source>
</evidence>
<evidence type="ECO:0000313" key="2">
    <source>
        <dbReference type="EMBL" id="EAT86975.2"/>
    </source>
</evidence>
<feature type="compositionally biased region" description="Polar residues" evidence="1">
    <location>
        <begin position="13"/>
        <end position="25"/>
    </location>
</feature>
<organism evidence="2 3">
    <name type="scientific">Phaeosphaeria nodorum (strain SN15 / ATCC MYA-4574 / FGSC 10173)</name>
    <name type="common">Glume blotch fungus</name>
    <name type="synonym">Parastagonospora nodorum</name>
    <dbReference type="NCBI Taxonomy" id="321614"/>
    <lineage>
        <taxon>Eukaryota</taxon>
        <taxon>Fungi</taxon>
        <taxon>Dikarya</taxon>
        <taxon>Ascomycota</taxon>
        <taxon>Pezizomycotina</taxon>
        <taxon>Dothideomycetes</taxon>
        <taxon>Pleosporomycetidae</taxon>
        <taxon>Pleosporales</taxon>
        <taxon>Pleosporineae</taxon>
        <taxon>Phaeosphaeriaceae</taxon>
        <taxon>Parastagonospora</taxon>
    </lineage>
</organism>
<dbReference type="EMBL" id="CH445332">
    <property type="protein sequence ID" value="EAT86975.2"/>
    <property type="molecule type" value="Genomic_DNA"/>
</dbReference>
<dbReference type="VEuPathDB" id="FungiDB:JI435_059110"/>
<dbReference type="GeneID" id="5973182"/>
<gene>
    <name evidence="2" type="ORF">SNOG_05911</name>
</gene>
<dbReference type="Proteomes" id="UP000001055">
    <property type="component" value="Unassembled WGS sequence"/>
</dbReference>
<evidence type="ECO:0000313" key="3">
    <source>
        <dbReference type="Proteomes" id="UP000001055"/>
    </source>
</evidence>
<dbReference type="AlphaFoldDB" id="Q0UQQ3"/>
<sequence length="389" mass="43122">MALSSSQIYVATYSTGAEKMNTTSNARKETAHTSRWRFGRSTTNLRDSDSRASGRTSSTRRDASPPPTEPKVERSASKMSLFSLFSKPKVERARGHTEVGLAAEVLRERMDSVRDLSIIEEDGSEAKRLEKTHKRLISNSVLNPPAPDLVNKIYILVTAGYVLQYADDGSFDRKPEKVLKLGKESAAFACDLIPGKHWVLQISSHAHDDGTPETGPKNSLISRLRTQNAAVKKAATSFLLVLDSAEEMDAWMTVVRKEIENQGGMKVRAESSRASSSTDDTRETRSSDTTSHRYRVQRDSTAPSKIVPIDSPLQSQYSSPKIVTSEWASNRSPYVPCTIPSRAITTCKGYFFDAVLRTKQANFEPTGACAYPKSATLIQRFERTHPRVI</sequence>
<reference evidence="3" key="1">
    <citation type="journal article" date="2007" name="Plant Cell">
        <title>Dothideomycete-plant interactions illuminated by genome sequencing and EST analysis of the wheat pathogen Stagonospora nodorum.</title>
        <authorList>
            <person name="Hane J.K."/>
            <person name="Lowe R.G."/>
            <person name="Solomon P.S."/>
            <person name="Tan K.C."/>
            <person name="Schoch C.L."/>
            <person name="Spatafora J.W."/>
            <person name="Crous P.W."/>
            <person name="Kodira C."/>
            <person name="Birren B.W."/>
            <person name="Galagan J.E."/>
            <person name="Torriani S.F."/>
            <person name="McDonald B.A."/>
            <person name="Oliver R.P."/>
        </authorList>
    </citation>
    <scope>NUCLEOTIDE SEQUENCE [LARGE SCALE GENOMIC DNA]</scope>
    <source>
        <strain evidence="3">SN15 / ATCC MYA-4574 / FGSC 10173</strain>
    </source>
</reference>
<dbReference type="STRING" id="321614.Q0UQQ3"/>
<proteinExistence type="predicted"/>
<evidence type="ECO:0000256" key="1">
    <source>
        <dbReference type="SAM" id="MobiDB-lite"/>
    </source>
</evidence>
<feature type="region of interest" description="Disordered" evidence="1">
    <location>
        <begin position="13"/>
        <end position="76"/>
    </location>
</feature>
<dbReference type="RefSeq" id="XP_001796305.1">
    <property type="nucleotide sequence ID" value="XM_001796253.1"/>
</dbReference>
<dbReference type="KEGG" id="pno:SNOG_05911"/>
<dbReference type="InParanoid" id="Q0UQQ3"/>
<dbReference type="HOGENOM" id="CLU_710010_0_0_1"/>